<dbReference type="EMBL" id="CZAI01000004">
    <property type="protein sequence ID" value="CUP39067.1"/>
    <property type="molecule type" value="Genomic_DNA"/>
</dbReference>
<dbReference type="AlphaFoldDB" id="A0A174MWG6"/>
<name>A0A174MWG6_9BACE</name>
<reference evidence="1 2" key="1">
    <citation type="submission" date="2015-09" db="EMBL/GenBank/DDBJ databases">
        <authorList>
            <consortium name="Pathogen Informatics"/>
        </authorList>
    </citation>
    <scope>NUCLEOTIDE SEQUENCE [LARGE SCALE GENOMIC DNA]</scope>
    <source>
        <strain evidence="1 2">2789STDY5834880</strain>
    </source>
</reference>
<sequence length="79" mass="9101">MRYPKKSVLVKARTSAITLSSLKCEEYTWETEEKVMLVKVHFFTELFLIRGYLPLFPTGILYYTKAGLSQKLGTVPLLL</sequence>
<accession>A0A174MWG6</accession>
<gene>
    <name evidence="1" type="ORF">ERS852494_02140</name>
</gene>
<evidence type="ECO:0000313" key="1">
    <source>
        <dbReference type="EMBL" id="CUP39067.1"/>
    </source>
</evidence>
<proteinExistence type="predicted"/>
<protein>
    <submittedName>
        <fullName evidence="1">Uncharacterized protein</fullName>
    </submittedName>
</protein>
<dbReference type="Proteomes" id="UP000095657">
    <property type="component" value="Unassembled WGS sequence"/>
</dbReference>
<organism evidence="1 2">
    <name type="scientific">Bacteroides caccae</name>
    <dbReference type="NCBI Taxonomy" id="47678"/>
    <lineage>
        <taxon>Bacteria</taxon>
        <taxon>Pseudomonadati</taxon>
        <taxon>Bacteroidota</taxon>
        <taxon>Bacteroidia</taxon>
        <taxon>Bacteroidales</taxon>
        <taxon>Bacteroidaceae</taxon>
        <taxon>Bacteroides</taxon>
    </lineage>
</organism>
<dbReference type="RefSeq" id="WP_157463334.1">
    <property type="nucleotide sequence ID" value="NZ_CZAI01000004.1"/>
</dbReference>
<evidence type="ECO:0000313" key="2">
    <source>
        <dbReference type="Proteomes" id="UP000095657"/>
    </source>
</evidence>